<dbReference type="RefSeq" id="WP_022716375.1">
    <property type="nucleotide sequence ID" value="NZ_ATTQ01000010.1"/>
</dbReference>
<evidence type="ECO:0000256" key="1">
    <source>
        <dbReference type="SAM" id="Phobius"/>
    </source>
</evidence>
<organism evidence="3 4">
    <name type="scientific">Rhizobium mongolense USDA 1844</name>
    <dbReference type="NCBI Taxonomy" id="1079460"/>
    <lineage>
        <taxon>Bacteria</taxon>
        <taxon>Pseudomonadati</taxon>
        <taxon>Pseudomonadota</taxon>
        <taxon>Alphaproteobacteria</taxon>
        <taxon>Hyphomicrobiales</taxon>
        <taxon>Rhizobiaceae</taxon>
        <taxon>Rhizobium/Agrobacterium group</taxon>
        <taxon>Rhizobium</taxon>
    </lineage>
</organism>
<evidence type="ECO:0000259" key="2">
    <source>
        <dbReference type="Pfam" id="PF20349"/>
    </source>
</evidence>
<protein>
    <recommendedName>
        <fullName evidence="2">DUF6644 domain-containing protein</fullName>
    </recommendedName>
</protein>
<feature type="transmembrane region" description="Helical" evidence="1">
    <location>
        <begin position="124"/>
        <end position="151"/>
    </location>
</feature>
<name>A0A559SR51_9HYPH</name>
<keyword evidence="1" id="KW-1133">Transmembrane helix</keyword>
<keyword evidence="1" id="KW-0472">Membrane</keyword>
<gene>
    <name evidence="3" type="ORF">BCL32_5106</name>
</gene>
<dbReference type="InterPro" id="IPR046586">
    <property type="entry name" value="DUF6644"/>
</dbReference>
<comment type="caution">
    <text evidence="3">The sequence shown here is derived from an EMBL/GenBank/DDBJ whole genome shotgun (WGS) entry which is preliminary data.</text>
</comment>
<feature type="transmembrane region" description="Helical" evidence="1">
    <location>
        <begin position="98"/>
        <end position="118"/>
    </location>
</feature>
<proteinExistence type="predicted"/>
<evidence type="ECO:0000313" key="4">
    <source>
        <dbReference type="Proteomes" id="UP000319824"/>
    </source>
</evidence>
<keyword evidence="1" id="KW-0812">Transmembrane</keyword>
<reference evidence="3 4" key="1">
    <citation type="submission" date="2019-06" db="EMBL/GenBank/DDBJ databases">
        <title>Pac Bio to generate improved reference genome sequences for organisms with transposon mutant libraries (support for FEBA project).</title>
        <authorList>
            <person name="Blow M."/>
        </authorList>
    </citation>
    <scope>NUCLEOTIDE SEQUENCE [LARGE SCALE GENOMIC DNA]</scope>
    <source>
        <strain evidence="3 4">USDA 1844</strain>
    </source>
</reference>
<dbReference type="Proteomes" id="UP000319824">
    <property type="component" value="Unassembled WGS sequence"/>
</dbReference>
<feature type="domain" description="DUF6644" evidence="2">
    <location>
        <begin position="25"/>
        <end position="157"/>
    </location>
</feature>
<sequence>MAIELLEWLAATPLAAGLRRSALLYMFVNASHILSIGLLLGAILPLDLRLMGFFPLVPLSVVGPFLSRAAAIGLTAAIVTGFCLFSVRPMEYAGNPAFLAKIGLLAVGVANAAIVHARDSWRKAIAGVVVTASLRIAAMVSAAVWITALIAGRWIGFIQS</sequence>
<accession>A0A559SR51</accession>
<feature type="transmembrane region" description="Helical" evidence="1">
    <location>
        <begin position="65"/>
        <end position="86"/>
    </location>
</feature>
<dbReference type="Pfam" id="PF20349">
    <property type="entry name" value="DUF6644"/>
    <property type="match status" value="1"/>
</dbReference>
<evidence type="ECO:0000313" key="3">
    <source>
        <dbReference type="EMBL" id="TVZ64836.1"/>
    </source>
</evidence>
<dbReference type="AlphaFoldDB" id="A0A559SR51"/>
<feature type="transmembrane region" description="Helical" evidence="1">
    <location>
        <begin position="22"/>
        <end position="45"/>
    </location>
</feature>
<dbReference type="EMBL" id="VISO01000003">
    <property type="protein sequence ID" value="TVZ64836.1"/>
    <property type="molecule type" value="Genomic_DNA"/>
</dbReference>